<keyword evidence="4" id="KW-1185">Reference proteome</keyword>
<protein>
    <submittedName>
        <fullName evidence="3">Uncharacterized protein</fullName>
    </submittedName>
</protein>
<evidence type="ECO:0000256" key="2">
    <source>
        <dbReference type="SAM" id="SignalP"/>
    </source>
</evidence>
<gene>
    <name evidence="3" type="ORF">FS320_03385</name>
</gene>
<dbReference type="Proteomes" id="UP000403266">
    <property type="component" value="Unassembled WGS sequence"/>
</dbReference>
<evidence type="ECO:0000256" key="1">
    <source>
        <dbReference type="SAM" id="MobiDB-lite"/>
    </source>
</evidence>
<feature type="chain" id="PRO_5030135304" evidence="2">
    <location>
        <begin position="25"/>
        <end position="93"/>
    </location>
</feature>
<dbReference type="EMBL" id="VOSK01000005">
    <property type="protein sequence ID" value="MPR24294.1"/>
    <property type="molecule type" value="Genomic_DNA"/>
</dbReference>
<sequence length="93" mass="9398">MIARFLLIAGIAGGSLIAATPATAQSLPLGAAINAIGHAQRAGATPSSSDTGRMSGSKRPKGAATPSRPVSPKPYSDRPARRKHPVNISQDNG</sequence>
<keyword evidence="2" id="KW-0732">Signal</keyword>
<accession>A0A5N7MDV3</accession>
<feature type="compositionally biased region" description="Polar residues" evidence="1">
    <location>
        <begin position="45"/>
        <end position="54"/>
    </location>
</feature>
<evidence type="ECO:0000313" key="4">
    <source>
        <dbReference type="Proteomes" id="UP000403266"/>
    </source>
</evidence>
<dbReference type="AlphaFoldDB" id="A0A5N7MDV3"/>
<proteinExistence type="predicted"/>
<organism evidence="3 4">
    <name type="scientific">Microvirga tunisiensis</name>
    <dbReference type="NCBI Taxonomy" id="2108360"/>
    <lineage>
        <taxon>Bacteria</taxon>
        <taxon>Pseudomonadati</taxon>
        <taxon>Pseudomonadota</taxon>
        <taxon>Alphaproteobacteria</taxon>
        <taxon>Hyphomicrobiales</taxon>
        <taxon>Methylobacteriaceae</taxon>
        <taxon>Microvirga</taxon>
    </lineage>
</organism>
<feature type="signal peptide" evidence="2">
    <location>
        <begin position="1"/>
        <end position="24"/>
    </location>
</feature>
<comment type="caution">
    <text evidence="3">The sequence shown here is derived from an EMBL/GenBank/DDBJ whole genome shotgun (WGS) entry which is preliminary data.</text>
</comment>
<name>A0A5N7MDV3_9HYPH</name>
<evidence type="ECO:0000313" key="3">
    <source>
        <dbReference type="EMBL" id="MPR24294.1"/>
    </source>
</evidence>
<feature type="region of interest" description="Disordered" evidence="1">
    <location>
        <begin position="39"/>
        <end position="93"/>
    </location>
</feature>
<reference evidence="3 4" key="1">
    <citation type="journal article" date="2019" name="Syst. Appl. Microbiol.">
        <title>Microvirga tunisiensis sp. nov., a root nodule symbiotic bacterium isolated from Lupinus micranthus and L. luteus grown in Northern Tunisia.</title>
        <authorList>
            <person name="Msaddak A."/>
            <person name="Rejili M."/>
            <person name="Duran D."/>
            <person name="Mars M."/>
            <person name="Palacios J.M."/>
            <person name="Ruiz-Argueso T."/>
            <person name="Rey L."/>
            <person name="Imperial J."/>
        </authorList>
    </citation>
    <scope>NUCLEOTIDE SEQUENCE [LARGE SCALE GENOMIC DNA]</scope>
    <source>
        <strain evidence="3 4">Lmie10</strain>
    </source>
</reference>
<dbReference type="RefSeq" id="WP_152709218.1">
    <property type="nucleotide sequence ID" value="NZ_VOSJ01000004.1"/>
</dbReference>